<dbReference type="InterPro" id="IPR017853">
    <property type="entry name" value="GH"/>
</dbReference>
<dbReference type="Pfam" id="PF00933">
    <property type="entry name" value="Glyco_hydro_3"/>
    <property type="match status" value="1"/>
</dbReference>
<evidence type="ECO:0000256" key="8">
    <source>
        <dbReference type="ARBA" id="ARBA00041601"/>
    </source>
</evidence>
<evidence type="ECO:0000256" key="3">
    <source>
        <dbReference type="ARBA" id="ARBA00022525"/>
    </source>
</evidence>
<comment type="similarity">
    <text evidence="2">Belongs to the glycosyl hydrolase 3 family.</text>
</comment>
<dbReference type="Pfam" id="PF00754">
    <property type="entry name" value="F5_F8_type_C"/>
    <property type="match status" value="4"/>
</dbReference>
<dbReference type="SMART" id="SM00231">
    <property type="entry name" value="FA58C"/>
    <property type="match status" value="4"/>
</dbReference>
<feature type="domain" description="F5/8 type C" evidence="11">
    <location>
        <begin position="321"/>
        <end position="455"/>
    </location>
</feature>
<dbReference type="GO" id="GO:0009251">
    <property type="term" value="P:glucan catabolic process"/>
    <property type="evidence" value="ECO:0007669"/>
    <property type="project" value="TreeGrafter"/>
</dbReference>
<dbReference type="InterPro" id="IPR008979">
    <property type="entry name" value="Galactose-bd-like_sf"/>
</dbReference>
<dbReference type="InterPro" id="IPR013783">
    <property type="entry name" value="Ig-like_fold"/>
</dbReference>
<evidence type="ECO:0000259" key="11">
    <source>
        <dbReference type="PROSITE" id="PS50022"/>
    </source>
</evidence>
<feature type="domain" description="F5/8 type C" evidence="11">
    <location>
        <begin position="39"/>
        <end position="175"/>
    </location>
</feature>
<dbReference type="SMART" id="SM01217">
    <property type="entry name" value="Fn3_like"/>
    <property type="match status" value="1"/>
</dbReference>
<dbReference type="Gene3D" id="2.60.120.260">
    <property type="entry name" value="Galactose-binding domain-like"/>
    <property type="match status" value="4"/>
</dbReference>
<dbReference type="Gene3D" id="3.20.20.300">
    <property type="entry name" value="Glycoside hydrolase, family 3, N-terminal domain"/>
    <property type="match status" value="1"/>
</dbReference>
<evidence type="ECO:0000256" key="7">
    <source>
        <dbReference type="ARBA" id="ARBA00041276"/>
    </source>
</evidence>
<dbReference type="PRINTS" id="PR00133">
    <property type="entry name" value="GLHYDRLASE3"/>
</dbReference>
<evidence type="ECO:0000256" key="9">
    <source>
        <dbReference type="ARBA" id="ARBA00041808"/>
    </source>
</evidence>
<dbReference type="GO" id="GO:0005576">
    <property type="term" value="C:extracellular region"/>
    <property type="evidence" value="ECO:0007669"/>
    <property type="project" value="UniProtKB-SubCell"/>
</dbReference>
<dbReference type="PROSITE" id="PS50022">
    <property type="entry name" value="FA58C_3"/>
    <property type="match status" value="4"/>
</dbReference>
<dbReference type="InterPro" id="IPR036881">
    <property type="entry name" value="Glyco_hydro_3_C_sf"/>
</dbReference>
<feature type="region of interest" description="Disordered" evidence="10">
    <location>
        <begin position="55"/>
        <end position="83"/>
    </location>
</feature>
<name>A0A8G1XD99_9ACTN</name>
<dbReference type="EMBL" id="RJVJ01000001">
    <property type="protein sequence ID" value="ROR45634.1"/>
    <property type="molecule type" value="Genomic_DNA"/>
</dbReference>
<dbReference type="InterPro" id="IPR036962">
    <property type="entry name" value="Glyco_hydro_3_N_sf"/>
</dbReference>
<keyword evidence="3" id="KW-0964">Secreted</keyword>
<organism evidence="12 13">
    <name type="scientific">Kitasatospora cineracea</name>
    <dbReference type="NCBI Taxonomy" id="88074"/>
    <lineage>
        <taxon>Bacteria</taxon>
        <taxon>Bacillati</taxon>
        <taxon>Actinomycetota</taxon>
        <taxon>Actinomycetes</taxon>
        <taxon>Kitasatosporales</taxon>
        <taxon>Streptomycetaceae</taxon>
        <taxon>Kitasatospora</taxon>
    </lineage>
</organism>
<evidence type="ECO:0000256" key="5">
    <source>
        <dbReference type="ARBA" id="ARBA00022801"/>
    </source>
</evidence>
<reference evidence="12 13" key="1">
    <citation type="submission" date="2018-11" db="EMBL/GenBank/DDBJ databases">
        <title>Sequencing the genomes of 1000 actinobacteria strains.</title>
        <authorList>
            <person name="Klenk H.-P."/>
        </authorList>
    </citation>
    <scope>NUCLEOTIDE SEQUENCE [LARGE SCALE GENOMIC DNA]</scope>
    <source>
        <strain evidence="12 13">DSM 44780</strain>
    </source>
</reference>
<sequence>MNARSARPPGFAPAPRRTVSTLWTAALAVLALLTTLLVAGTPAAQAAPTLLSQGRPATASSAENAGTPASAAVDGDNGTRWSSAAADPQWLQVDLGAAATLSQVVLRWETAAAKSYQIQTSNDGANWTSVYSTSTGAGGTETLNVSGTGRYVRMYGTARTTQYGYSLWEFQVYGTAGTGGGGGAACGAQNAALDRPVTASSEQSAAFSAAAAVDGDGGTRWSSAAADPQWLQVDLGAVLPVCRVSLAWEAAYATAFQVQVSADGANWTSVYSTSTGAGGTETLNVSGTGRYVRMYGTARTTQYGYSLWEFQVYGTAGTGGGGGAACGAQNAALDRPVTASSEQSAAFSAAAAVDGDGGTRWSSAAADPQWLQVDLGAVLPVCRVSLAWEAAYATAFQVQVSADGANWTSVYSTATGTGGTQALDVTGTGRYVRMYGTARGTAYGYSLWEFQVFTGGGGSTPTPSPTPTSTGGNGSCGTVNAALGHPASGSSTEDANPAYDAFYATDGSTLTRWSSAVGDPQWIVVDLGGSLPVCQVVLQWENAYATGFRIELSDDNAKWTSVYSTTAGTGGTQKVDVTGTGRYLRLYTTARATGYGVSLWELAVRTVGDRTVTIPPPAPKPAPGSCPWLNQPNLPVATRVAQLMGAMTQEQKDKMLYGDGSDVYIGQIAGQPELCIPDLNLEDGPSGVGDGLGGVTQFPDGEVSAATFDPDYVHEFGVAVGQEFAGKGVHVSLGPTVNMVRDPRWGRAYETFGEDPYLSGQIASADVQGLQSQGVMAEVKHVAAYNVEQPSAPGNEIVDARTLQEIYLPAFQTAIEKGGAAALMCGYSMVNGEYSCQNPALENVAMYQQAGFQGFITSDWGGIHSTVPSANAGETVEMPFNGFFAAPLLQAVADGRVSQATFDTMVSRVLTQMFRFGLFDKAPSGSKTAIVATPAHRAVALRGAEEGTVLLKNNGLLPLDANAGRSIAVIGTQAGPGTLTSGGGSGNATSSGTYTPLYGLQQRTAGTGTTVAYDDGTDQAAAVALAKASNVAIVFAADDYGHETADTATLDLPGNQNALISAVAAANPNTVVVLSDNSAVMMPWLNQVAGVFEGFYQGQEFGEAIAALLFGDVNPSGHLPITFPAALSQVPANTPAQWPGTGGTVQYSEGLKIGYRWYDSNNLTPLFPFGHGLSYTTFAFSGLQVGPLSGGRATVTATVTNTGGRAGTEVAQLYVGAPADTGEPPHQLKGFQRITLAPGASGTVSFTVTAHNLAHWDTGSGNWTATAGSYQILVGDSSRHLPLTGSLANPATVVANAMD</sequence>
<evidence type="ECO:0000256" key="10">
    <source>
        <dbReference type="SAM" id="MobiDB-lite"/>
    </source>
</evidence>
<dbReference type="PANTHER" id="PTHR42715:SF12">
    <property type="entry name" value="BETA-GLUCOSIDASE G-RELATED"/>
    <property type="match status" value="1"/>
</dbReference>
<dbReference type="InterPro" id="IPR026891">
    <property type="entry name" value="Fn3-like"/>
</dbReference>
<dbReference type="SUPFAM" id="SSF51445">
    <property type="entry name" value="(Trans)glycosidases"/>
    <property type="match status" value="1"/>
</dbReference>
<evidence type="ECO:0000256" key="6">
    <source>
        <dbReference type="ARBA" id="ARBA00039579"/>
    </source>
</evidence>
<dbReference type="PANTHER" id="PTHR42715">
    <property type="entry name" value="BETA-GLUCOSIDASE"/>
    <property type="match status" value="1"/>
</dbReference>
<keyword evidence="4" id="KW-0732">Signal</keyword>
<dbReference type="InterPro" id="IPR000421">
    <property type="entry name" value="FA58C"/>
</dbReference>
<evidence type="ECO:0000313" key="12">
    <source>
        <dbReference type="EMBL" id="ROR45634.1"/>
    </source>
</evidence>
<proteinExistence type="inferred from homology"/>
<gene>
    <name evidence="12" type="ORF">EDD39_3876</name>
</gene>
<evidence type="ECO:0000256" key="2">
    <source>
        <dbReference type="ARBA" id="ARBA00005336"/>
    </source>
</evidence>
<comment type="caution">
    <text evidence="12">The sequence shown here is derived from an EMBL/GenBank/DDBJ whole genome shotgun (WGS) entry which is preliminary data.</text>
</comment>
<dbReference type="Pfam" id="PF14310">
    <property type="entry name" value="Fn3-like"/>
    <property type="match status" value="1"/>
</dbReference>
<dbReference type="RefSeq" id="WP_208765532.1">
    <property type="nucleotide sequence ID" value="NZ_RJVJ01000001.1"/>
</dbReference>
<dbReference type="InterPro" id="IPR001764">
    <property type="entry name" value="Glyco_hydro_3_N"/>
</dbReference>
<evidence type="ECO:0000313" key="13">
    <source>
        <dbReference type="Proteomes" id="UP000267408"/>
    </source>
</evidence>
<dbReference type="Gene3D" id="3.40.50.1700">
    <property type="entry name" value="Glycoside hydrolase family 3 C-terminal domain"/>
    <property type="match status" value="1"/>
</dbReference>
<dbReference type="Pfam" id="PF01915">
    <property type="entry name" value="Glyco_hydro_3_C"/>
    <property type="match status" value="1"/>
</dbReference>
<dbReference type="InterPro" id="IPR050288">
    <property type="entry name" value="Cellulose_deg_GH3"/>
</dbReference>
<dbReference type="GO" id="GO:0008422">
    <property type="term" value="F:beta-glucosidase activity"/>
    <property type="evidence" value="ECO:0007669"/>
    <property type="project" value="TreeGrafter"/>
</dbReference>
<dbReference type="SUPFAM" id="SSF52279">
    <property type="entry name" value="Beta-D-glucan exohydrolase, C-terminal domain"/>
    <property type="match status" value="1"/>
</dbReference>
<protein>
    <recommendedName>
        <fullName evidence="6">Probable beta-glucosidase G</fullName>
    </recommendedName>
    <alternativeName>
        <fullName evidence="7">Beta-D-glucoside glucohydrolase G</fullName>
    </alternativeName>
    <alternativeName>
        <fullName evidence="8">Cellobiase G</fullName>
    </alternativeName>
    <alternativeName>
        <fullName evidence="9">Gentiobiase G</fullName>
    </alternativeName>
</protein>
<feature type="region of interest" description="Disordered" evidence="10">
    <location>
        <begin position="458"/>
        <end position="477"/>
    </location>
</feature>
<evidence type="ECO:0000256" key="1">
    <source>
        <dbReference type="ARBA" id="ARBA00004613"/>
    </source>
</evidence>
<dbReference type="Proteomes" id="UP000267408">
    <property type="component" value="Unassembled WGS sequence"/>
</dbReference>
<keyword evidence="5" id="KW-0378">Hydrolase</keyword>
<feature type="domain" description="F5/8 type C" evidence="11">
    <location>
        <begin position="181"/>
        <end position="315"/>
    </location>
</feature>
<accession>A0A8G1XD99</accession>
<dbReference type="Gene3D" id="2.60.40.10">
    <property type="entry name" value="Immunoglobulins"/>
    <property type="match status" value="1"/>
</dbReference>
<comment type="subcellular location">
    <subcellularLocation>
        <location evidence="1">Secreted</location>
    </subcellularLocation>
</comment>
<dbReference type="InterPro" id="IPR002772">
    <property type="entry name" value="Glyco_hydro_3_C"/>
</dbReference>
<dbReference type="SUPFAM" id="SSF49785">
    <property type="entry name" value="Galactose-binding domain-like"/>
    <property type="match status" value="4"/>
</dbReference>
<evidence type="ECO:0000256" key="4">
    <source>
        <dbReference type="ARBA" id="ARBA00022729"/>
    </source>
</evidence>
<feature type="domain" description="F5/8 type C" evidence="11">
    <location>
        <begin position="471"/>
        <end position="607"/>
    </location>
</feature>